<evidence type="ECO:0000313" key="2">
    <source>
        <dbReference type="EMBL" id="CAB4788709.1"/>
    </source>
</evidence>
<reference evidence="4" key="1">
    <citation type="submission" date="2020-05" db="EMBL/GenBank/DDBJ databases">
        <authorList>
            <person name="Chiriac C."/>
            <person name="Salcher M."/>
            <person name="Ghai R."/>
            <person name="Kavagutti S V."/>
        </authorList>
    </citation>
    <scope>NUCLEOTIDE SEQUENCE</scope>
</reference>
<dbReference type="EMBL" id="CAFAAC010000046">
    <property type="protein sequence ID" value="CAB4788709.1"/>
    <property type="molecule type" value="Genomic_DNA"/>
</dbReference>
<sequence>MTIPPSSLPPQPGVLANAIAELGSDVLALQEVDYLQDRSNKENQVAKIAALLGAKYWAFAPSLAGATESSWSKKIAADQKLITNSSATGAAGYGIGLISKIPVTSWHRLELRGSPFGLLLFLPIEGKLKRTYIADHPRSAIAAVLENGWLIVNTHLSFIPIVNSFQLAKIKRWIKQLPVKDKSKIILLGDFNMLGGLPARTPFWNSLAKMKTFPSWSPKTQLDYILSQAVASEDVLYIEGKHCGISDHLPLTVEINTSLTKQ</sequence>
<dbReference type="Gene3D" id="3.60.10.10">
    <property type="entry name" value="Endonuclease/exonuclease/phosphatase"/>
    <property type="match status" value="1"/>
</dbReference>
<name>A0A6J7N2B4_9ZZZZ</name>
<dbReference type="InterPro" id="IPR051916">
    <property type="entry name" value="GPI-anchor_lipid_remodeler"/>
</dbReference>
<gene>
    <name evidence="2" type="ORF">UFOPK2967_00776</name>
    <name evidence="3" type="ORF">UFOPK3587_00624</name>
    <name evidence="4" type="ORF">UFOPK3984_00815</name>
    <name evidence="5" type="ORF">UFOPK4114_00905</name>
</gene>
<evidence type="ECO:0000313" key="3">
    <source>
        <dbReference type="EMBL" id="CAB4903564.1"/>
    </source>
</evidence>
<dbReference type="GO" id="GO:0003824">
    <property type="term" value="F:catalytic activity"/>
    <property type="evidence" value="ECO:0007669"/>
    <property type="project" value="InterPro"/>
</dbReference>
<dbReference type="GO" id="GO:0006506">
    <property type="term" value="P:GPI anchor biosynthetic process"/>
    <property type="evidence" value="ECO:0007669"/>
    <property type="project" value="TreeGrafter"/>
</dbReference>
<dbReference type="PANTHER" id="PTHR14859">
    <property type="entry name" value="CALCOFLUOR WHITE HYPERSENSITIVE PROTEIN PRECURSOR"/>
    <property type="match status" value="1"/>
</dbReference>
<dbReference type="EMBL" id="CAFBMN010000024">
    <property type="protein sequence ID" value="CAB4903564.1"/>
    <property type="molecule type" value="Genomic_DNA"/>
</dbReference>
<dbReference type="AlphaFoldDB" id="A0A6J7N2B4"/>
<protein>
    <submittedName>
        <fullName evidence="4">Unannotated protein</fullName>
    </submittedName>
</protein>
<dbReference type="SUPFAM" id="SSF56219">
    <property type="entry name" value="DNase I-like"/>
    <property type="match status" value="1"/>
</dbReference>
<dbReference type="EMBL" id="CAFBOP010000033">
    <property type="protein sequence ID" value="CAB4987471.1"/>
    <property type="molecule type" value="Genomic_DNA"/>
</dbReference>
<dbReference type="EMBL" id="CAFBPP010000052">
    <property type="protein sequence ID" value="CAB5022125.1"/>
    <property type="molecule type" value="Genomic_DNA"/>
</dbReference>
<feature type="domain" description="Endonuclease/exonuclease/phosphatase" evidence="1">
    <location>
        <begin position="7"/>
        <end position="248"/>
    </location>
</feature>
<dbReference type="InterPro" id="IPR036691">
    <property type="entry name" value="Endo/exonu/phosph_ase_sf"/>
</dbReference>
<dbReference type="PANTHER" id="PTHR14859:SF1">
    <property type="entry name" value="PGAP2-INTERACTING PROTEIN"/>
    <property type="match status" value="1"/>
</dbReference>
<proteinExistence type="predicted"/>
<dbReference type="InterPro" id="IPR005135">
    <property type="entry name" value="Endo/exonuclease/phosphatase"/>
</dbReference>
<evidence type="ECO:0000313" key="4">
    <source>
        <dbReference type="EMBL" id="CAB4987471.1"/>
    </source>
</evidence>
<evidence type="ECO:0000259" key="1">
    <source>
        <dbReference type="Pfam" id="PF03372"/>
    </source>
</evidence>
<dbReference type="Pfam" id="PF03372">
    <property type="entry name" value="Exo_endo_phos"/>
    <property type="match status" value="1"/>
</dbReference>
<organism evidence="4">
    <name type="scientific">freshwater metagenome</name>
    <dbReference type="NCBI Taxonomy" id="449393"/>
    <lineage>
        <taxon>unclassified sequences</taxon>
        <taxon>metagenomes</taxon>
        <taxon>ecological metagenomes</taxon>
    </lineage>
</organism>
<dbReference type="GO" id="GO:0016020">
    <property type="term" value="C:membrane"/>
    <property type="evidence" value="ECO:0007669"/>
    <property type="project" value="GOC"/>
</dbReference>
<accession>A0A6J7N2B4</accession>
<evidence type="ECO:0000313" key="5">
    <source>
        <dbReference type="EMBL" id="CAB5022125.1"/>
    </source>
</evidence>